<protein>
    <submittedName>
        <fullName evidence="1">Uncharacterized protein</fullName>
    </submittedName>
</protein>
<sequence>MHLSHLVTTTPTRWPSGGYNSYPMAGTPTAGWGGQTDHGGGQPAQDGNPIMVVYLLMAVIGPLREKMAGLVNLPRANSLLREVNMPRVVNLFRAVDDLLKVTMAGVVDLLMPDSLLRVVNLPRVVPNEITYFQITVSCELFVFLLLLCCDALPLVFAKNAARGS</sequence>
<organism evidence="1 3">
    <name type="scientific">Polarella glacialis</name>
    <name type="common">Dinoflagellate</name>
    <dbReference type="NCBI Taxonomy" id="89957"/>
    <lineage>
        <taxon>Eukaryota</taxon>
        <taxon>Sar</taxon>
        <taxon>Alveolata</taxon>
        <taxon>Dinophyceae</taxon>
        <taxon>Suessiales</taxon>
        <taxon>Suessiaceae</taxon>
        <taxon>Polarella</taxon>
    </lineage>
</organism>
<evidence type="ECO:0000313" key="3">
    <source>
        <dbReference type="Proteomes" id="UP000626109"/>
    </source>
</evidence>
<evidence type="ECO:0000313" key="1">
    <source>
        <dbReference type="EMBL" id="CAE8681218.1"/>
    </source>
</evidence>
<gene>
    <name evidence="1" type="ORF">PGLA2088_LOCUS22325</name>
    <name evidence="2" type="ORF">PGLA2088_LOCUS24845</name>
</gene>
<reference evidence="1" key="1">
    <citation type="submission" date="2021-02" db="EMBL/GenBank/DDBJ databases">
        <authorList>
            <person name="Dougan E. K."/>
            <person name="Rhodes N."/>
            <person name="Thang M."/>
            <person name="Chan C."/>
        </authorList>
    </citation>
    <scope>NUCLEOTIDE SEQUENCE</scope>
</reference>
<evidence type="ECO:0000313" key="2">
    <source>
        <dbReference type="EMBL" id="CAE8686171.1"/>
    </source>
</evidence>
<dbReference type="AlphaFoldDB" id="A0A813JQV0"/>
<proteinExistence type="predicted"/>
<comment type="caution">
    <text evidence="1">The sequence shown here is derived from an EMBL/GenBank/DDBJ whole genome shotgun (WGS) entry which is preliminary data.</text>
</comment>
<name>A0A813JQV0_POLGL</name>
<dbReference type="Proteomes" id="UP000626109">
    <property type="component" value="Unassembled WGS sequence"/>
</dbReference>
<accession>A0A813JQV0</accession>
<dbReference type="EMBL" id="CAJNNW010026543">
    <property type="protein sequence ID" value="CAE8686171.1"/>
    <property type="molecule type" value="Genomic_DNA"/>
</dbReference>
<dbReference type="EMBL" id="CAJNNW010025936">
    <property type="protein sequence ID" value="CAE8681218.1"/>
    <property type="molecule type" value="Genomic_DNA"/>
</dbReference>